<dbReference type="InterPro" id="IPR004827">
    <property type="entry name" value="bZIP"/>
</dbReference>
<evidence type="ECO:0000313" key="5">
    <source>
        <dbReference type="Proteomes" id="UP000054350"/>
    </source>
</evidence>
<dbReference type="InterPro" id="IPR046347">
    <property type="entry name" value="bZIP_sf"/>
</dbReference>
<reference evidence="4 5" key="1">
    <citation type="submission" date="2009-11" db="EMBL/GenBank/DDBJ databases">
        <title>Annotation of Allomyces macrogynus ATCC 38327.</title>
        <authorList>
            <consortium name="The Broad Institute Genome Sequencing Platform"/>
            <person name="Russ C."/>
            <person name="Cuomo C."/>
            <person name="Burger G."/>
            <person name="Gray M.W."/>
            <person name="Holland P.W.H."/>
            <person name="King N."/>
            <person name="Lang F.B.F."/>
            <person name="Roger A.J."/>
            <person name="Ruiz-Trillo I."/>
            <person name="Young S.K."/>
            <person name="Zeng Q."/>
            <person name="Gargeya S."/>
            <person name="Fitzgerald M."/>
            <person name="Haas B."/>
            <person name="Abouelleil A."/>
            <person name="Alvarado L."/>
            <person name="Arachchi H.M."/>
            <person name="Berlin A."/>
            <person name="Chapman S.B."/>
            <person name="Gearin G."/>
            <person name="Goldberg J."/>
            <person name="Griggs A."/>
            <person name="Gujja S."/>
            <person name="Hansen M."/>
            <person name="Heiman D."/>
            <person name="Howarth C."/>
            <person name="Larimer J."/>
            <person name="Lui A."/>
            <person name="MacDonald P.J.P."/>
            <person name="McCowen C."/>
            <person name="Montmayeur A."/>
            <person name="Murphy C."/>
            <person name="Neiman D."/>
            <person name="Pearson M."/>
            <person name="Priest M."/>
            <person name="Roberts A."/>
            <person name="Saif S."/>
            <person name="Shea T."/>
            <person name="Sisk P."/>
            <person name="Stolte C."/>
            <person name="Sykes S."/>
            <person name="Wortman J."/>
            <person name="Nusbaum C."/>
            <person name="Birren B."/>
        </authorList>
    </citation>
    <scope>NUCLEOTIDE SEQUENCE [LARGE SCALE GENOMIC DNA]</scope>
    <source>
        <strain evidence="4 5">ATCC 38327</strain>
    </source>
</reference>
<feature type="region of interest" description="Disordered" evidence="2">
    <location>
        <begin position="234"/>
        <end position="263"/>
    </location>
</feature>
<reference evidence="5" key="2">
    <citation type="submission" date="2009-11" db="EMBL/GenBank/DDBJ databases">
        <title>The Genome Sequence of Allomyces macrogynus strain ATCC 38327.</title>
        <authorList>
            <consortium name="The Broad Institute Genome Sequencing Platform"/>
            <person name="Russ C."/>
            <person name="Cuomo C."/>
            <person name="Shea T."/>
            <person name="Young S.K."/>
            <person name="Zeng Q."/>
            <person name="Koehrsen M."/>
            <person name="Haas B."/>
            <person name="Borodovsky M."/>
            <person name="Guigo R."/>
            <person name="Alvarado L."/>
            <person name="Berlin A."/>
            <person name="Borenstein D."/>
            <person name="Chen Z."/>
            <person name="Engels R."/>
            <person name="Freedman E."/>
            <person name="Gellesch M."/>
            <person name="Goldberg J."/>
            <person name="Griggs A."/>
            <person name="Gujja S."/>
            <person name="Heiman D."/>
            <person name="Hepburn T."/>
            <person name="Howarth C."/>
            <person name="Jen D."/>
            <person name="Larson L."/>
            <person name="Lewis B."/>
            <person name="Mehta T."/>
            <person name="Park D."/>
            <person name="Pearson M."/>
            <person name="Roberts A."/>
            <person name="Saif S."/>
            <person name="Shenoy N."/>
            <person name="Sisk P."/>
            <person name="Stolte C."/>
            <person name="Sykes S."/>
            <person name="Walk T."/>
            <person name="White J."/>
            <person name="Yandava C."/>
            <person name="Burger G."/>
            <person name="Gray M.W."/>
            <person name="Holland P.W.H."/>
            <person name="King N."/>
            <person name="Lang F.B.F."/>
            <person name="Roger A.J."/>
            <person name="Ruiz-Trillo I."/>
            <person name="Lander E."/>
            <person name="Nusbaum C."/>
        </authorList>
    </citation>
    <scope>NUCLEOTIDE SEQUENCE [LARGE SCALE GENOMIC DNA]</scope>
    <source>
        <strain evidence="5">ATCC 38327</strain>
    </source>
</reference>
<dbReference type="SUPFAM" id="SSF57959">
    <property type="entry name" value="Leucine zipper domain"/>
    <property type="match status" value="1"/>
</dbReference>
<accession>A0A0L0T6X0</accession>
<dbReference type="SMART" id="SM00338">
    <property type="entry name" value="BRLZ"/>
    <property type="match status" value="1"/>
</dbReference>
<gene>
    <name evidence="4" type="ORF">AMAG_14596</name>
</gene>
<feature type="region of interest" description="Disordered" evidence="2">
    <location>
        <begin position="149"/>
        <end position="195"/>
    </location>
</feature>
<organism evidence="4 5">
    <name type="scientific">Allomyces macrogynus (strain ATCC 38327)</name>
    <name type="common">Allomyces javanicus var. macrogynus</name>
    <dbReference type="NCBI Taxonomy" id="578462"/>
    <lineage>
        <taxon>Eukaryota</taxon>
        <taxon>Fungi</taxon>
        <taxon>Fungi incertae sedis</taxon>
        <taxon>Blastocladiomycota</taxon>
        <taxon>Blastocladiomycetes</taxon>
        <taxon>Blastocladiales</taxon>
        <taxon>Blastocladiaceae</taxon>
        <taxon>Allomyces</taxon>
    </lineage>
</organism>
<evidence type="ECO:0000256" key="2">
    <source>
        <dbReference type="SAM" id="MobiDB-lite"/>
    </source>
</evidence>
<evidence type="ECO:0000256" key="1">
    <source>
        <dbReference type="SAM" id="Coils"/>
    </source>
</evidence>
<proteinExistence type="predicted"/>
<dbReference type="Gene3D" id="3.30.160.60">
    <property type="entry name" value="Classic Zinc Finger"/>
    <property type="match status" value="1"/>
</dbReference>
<dbReference type="GO" id="GO:0003700">
    <property type="term" value="F:DNA-binding transcription factor activity"/>
    <property type="evidence" value="ECO:0007669"/>
    <property type="project" value="InterPro"/>
</dbReference>
<sequence>MTTSNTINNNNGSLTGSTAWLNDFSVNSLFAVPVPSPTLATPAAATNNTSTPSTITDASLWPFTDLLAAPPSTTNLATTTANQVSTLPLAMPALTGSLTDPLAAMCPLLGAVDPTLAALALPFNPMNADPLGLAALLGMDVLSLRRPTPRMRPTTCPPLVAVSASPRASPVPSAPAPAPRPAKRPRRRGATELPPAAVVDGQLVIPTKTKKSSVTVESFPAVLPYPEGMIAHDAPVQARGNHKRPAPPSDEDEEPEIPDDLDEAAAKRLKNALSARRSRARKLAKIAFLEDRVNELQQRNAELEATVRALQAQLPPSGSQ</sequence>
<dbReference type="PROSITE" id="PS50217">
    <property type="entry name" value="BZIP"/>
    <property type="match status" value="1"/>
</dbReference>
<feature type="coiled-coil region" evidence="1">
    <location>
        <begin position="279"/>
        <end position="313"/>
    </location>
</feature>
<feature type="compositionally biased region" description="Low complexity" evidence="2">
    <location>
        <begin position="151"/>
        <end position="171"/>
    </location>
</feature>
<dbReference type="Pfam" id="PF07716">
    <property type="entry name" value="bZIP_2"/>
    <property type="match status" value="1"/>
</dbReference>
<dbReference type="OrthoDB" id="5597790at2759"/>
<keyword evidence="5" id="KW-1185">Reference proteome</keyword>
<dbReference type="CDD" id="cd12193">
    <property type="entry name" value="bZIP_GCN4"/>
    <property type="match status" value="1"/>
</dbReference>
<dbReference type="EMBL" id="GG745366">
    <property type="protein sequence ID" value="KNE70470.1"/>
    <property type="molecule type" value="Genomic_DNA"/>
</dbReference>
<evidence type="ECO:0000259" key="3">
    <source>
        <dbReference type="PROSITE" id="PS50217"/>
    </source>
</evidence>
<dbReference type="Proteomes" id="UP000054350">
    <property type="component" value="Unassembled WGS sequence"/>
</dbReference>
<feature type="compositionally biased region" description="Acidic residues" evidence="2">
    <location>
        <begin position="249"/>
        <end position="263"/>
    </location>
</feature>
<dbReference type="AlphaFoldDB" id="A0A0L0T6X0"/>
<dbReference type="VEuPathDB" id="FungiDB:AMAG_14596"/>
<protein>
    <recommendedName>
        <fullName evidence="3">BZIP domain-containing protein</fullName>
    </recommendedName>
</protein>
<name>A0A0L0T6X0_ALLM3</name>
<feature type="domain" description="BZIP" evidence="3">
    <location>
        <begin position="267"/>
        <end position="314"/>
    </location>
</feature>
<evidence type="ECO:0000313" key="4">
    <source>
        <dbReference type="EMBL" id="KNE70470.1"/>
    </source>
</evidence>
<dbReference type="STRING" id="578462.A0A0L0T6X0"/>
<dbReference type="PROSITE" id="PS00036">
    <property type="entry name" value="BZIP_BASIC"/>
    <property type="match status" value="1"/>
</dbReference>
<keyword evidence="1" id="KW-0175">Coiled coil</keyword>